<proteinExistence type="predicted"/>
<dbReference type="GO" id="GO:0070813">
    <property type="term" value="P:hydrogen sulfide metabolic process"/>
    <property type="evidence" value="ECO:0007669"/>
    <property type="project" value="TreeGrafter"/>
</dbReference>
<dbReference type="GO" id="GO:0046872">
    <property type="term" value="F:metal ion binding"/>
    <property type="evidence" value="ECO:0007669"/>
    <property type="project" value="UniProtKB-KW"/>
</dbReference>
<organism evidence="3 4">
    <name type="scientific">Brevundimonas basaltis</name>
    <dbReference type="NCBI Taxonomy" id="472166"/>
    <lineage>
        <taxon>Bacteria</taxon>
        <taxon>Pseudomonadati</taxon>
        <taxon>Pseudomonadota</taxon>
        <taxon>Alphaproteobacteria</taxon>
        <taxon>Caulobacterales</taxon>
        <taxon>Caulobacteraceae</taxon>
        <taxon>Brevundimonas</taxon>
    </lineage>
</organism>
<name>A0A7W8HXU9_9CAUL</name>
<dbReference type="GO" id="GO:0016787">
    <property type="term" value="F:hydrolase activity"/>
    <property type="evidence" value="ECO:0007669"/>
    <property type="project" value="UniProtKB-KW"/>
</dbReference>
<evidence type="ECO:0000259" key="2">
    <source>
        <dbReference type="SMART" id="SM00849"/>
    </source>
</evidence>
<protein>
    <submittedName>
        <fullName evidence="3">Glyoxylase-like metal-dependent hydrolase (Beta-lactamase superfamily II)</fullName>
    </submittedName>
</protein>
<dbReference type="PANTHER" id="PTHR43084">
    <property type="entry name" value="PERSULFIDE DIOXYGENASE ETHE1"/>
    <property type="match status" value="1"/>
</dbReference>
<accession>A0A7W8HXU9</accession>
<dbReference type="Proteomes" id="UP000566663">
    <property type="component" value="Unassembled WGS sequence"/>
</dbReference>
<keyword evidence="4" id="KW-1185">Reference proteome</keyword>
<dbReference type="CDD" id="cd07724">
    <property type="entry name" value="POD-like_MBL-fold"/>
    <property type="match status" value="1"/>
</dbReference>
<feature type="domain" description="Metallo-beta-lactamase" evidence="2">
    <location>
        <begin position="21"/>
        <end position="211"/>
    </location>
</feature>
<dbReference type="SMART" id="SM00849">
    <property type="entry name" value="Lactamase_B"/>
    <property type="match status" value="1"/>
</dbReference>
<evidence type="ECO:0000256" key="1">
    <source>
        <dbReference type="ARBA" id="ARBA00022723"/>
    </source>
</evidence>
<dbReference type="Gene3D" id="3.60.15.10">
    <property type="entry name" value="Ribonuclease Z/Hydroxyacylglutathione hydrolase-like"/>
    <property type="match status" value="1"/>
</dbReference>
<gene>
    <name evidence="3" type="ORF">HNQ67_001402</name>
</gene>
<dbReference type="EMBL" id="JACHFZ010000002">
    <property type="protein sequence ID" value="MBB5291888.1"/>
    <property type="molecule type" value="Genomic_DNA"/>
</dbReference>
<dbReference type="PANTHER" id="PTHR43084:SF1">
    <property type="entry name" value="PERSULFIDE DIOXYGENASE ETHE1, MITOCHONDRIAL"/>
    <property type="match status" value="1"/>
</dbReference>
<keyword evidence="1" id="KW-0479">Metal-binding</keyword>
<dbReference type="InterPro" id="IPR044528">
    <property type="entry name" value="POD-like_MBL-fold"/>
</dbReference>
<sequence length="305" mass="33162">MMQTITHGGATIAAFHDEPTGSWQYVVSDPETRAAAVIDPVWDFDEKAAATATRNADRIASYVRAQNLQLAWILDTHPHADHFSAAPYLKDQFAAPTAIGEKVRGVQALWKDIYGLGDDFPTDGRQWDRLFSEGDTFKVGGLDGKVMFSPGHTMASITYVIGGNAFVHDTLMMPDAGTSRADFPGGDSHALYRSIQEILALPDDTGVFIGHDYGPEGREPACFSTVATQKADNIHVGGGVSEAEFVALRDKRDATLPLPRLMLYALQVNIRGGRLPEPESDGRAFFRIPANQFEPPKTGQDKEAG</sequence>
<dbReference type="InterPro" id="IPR001279">
    <property type="entry name" value="Metallo-B-lactamas"/>
</dbReference>
<dbReference type="Pfam" id="PF00753">
    <property type="entry name" value="Lactamase_B"/>
    <property type="match status" value="1"/>
</dbReference>
<dbReference type="RefSeq" id="WP_343054843.1">
    <property type="nucleotide sequence ID" value="NZ_BAAAFF010000005.1"/>
</dbReference>
<keyword evidence="3" id="KW-0378">Hydrolase</keyword>
<dbReference type="InterPro" id="IPR036866">
    <property type="entry name" value="RibonucZ/Hydroxyglut_hydro"/>
</dbReference>
<evidence type="ECO:0000313" key="4">
    <source>
        <dbReference type="Proteomes" id="UP000566663"/>
    </source>
</evidence>
<dbReference type="GO" id="GO:0050313">
    <property type="term" value="F:sulfur dioxygenase activity"/>
    <property type="evidence" value="ECO:0007669"/>
    <property type="project" value="InterPro"/>
</dbReference>
<dbReference type="GO" id="GO:0006749">
    <property type="term" value="P:glutathione metabolic process"/>
    <property type="evidence" value="ECO:0007669"/>
    <property type="project" value="InterPro"/>
</dbReference>
<dbReference type="InterPro" id="IPR051682">
    <property type="entry name" value="Mito_Persulfide_Diox"/>
</dbReference>
<reference evidence="3 4" key="1">
    <citation type="submission" date="2020-08" db="EMBL/GenBank/DDBJ databases">
        <title>Genomic Encyclopedia of Type Strains, Phase IV (KMG-IV): sequencing the most valuable type-strain genomes for metagenomic binning, comparative biology and taxonomic classification.</title>
        <authorList>
            <person name="Goeker M."/>
        </authorList>
    </citation>
    <scope>NUCLEOTIDE SEQUENCE [LARGE SCALE GENOMIC DNA]</scope>
    <source>
        <strain evidence="3 4">DSM 25335</strain>
    </source>
</reference>
<evidence type="ECO:0000313" key="3">
    <source>
        <dbReference type="EMBL" id="MBB5291888.1"/>
    </source>
</evidence>
<dbReference type="AlphaFoldDB" id="A0A7W8HXU9"/>
<comment type="caution">
    <text evidence="3">The sequence shown here is derived from an EMBL/GenBank/DDBJ whole genome shotgun (WGS) entry which is preliminary data.</text>
</comment>
<dbReference type="SUPFAM" id="SSF56281">
    <property type="entry name" value="Metallo-hydrolase/oxidoreductase"/>
    <property type="match status" value="1"/>
</dbReference>